<evidence type="ECO:0000256" key="2">
    <source>
        <dbReference type="PROSITE-ProRule" id="PRU00591"/>
    </source>
</evidence>
<gene>
    <name evidence="3" type="ORF">DWX92_10390</name>
</gene>
<dbReference type="RefSeq" id="WP_118320556.1">
    <property type="nucleotide sequence ID" value="NZ_QRVM01000062.1"/>
</dbReference>
<keyword evidence="1" id="KW-0677">Repeat</keyword>
<dbReference type="Pfam" id="PF19085">
    <property type="entry name" value="Choline_bind_2"/>
    <property type="match status" value="5"/>
</dbReference>
<proteinExistence type="predicted"/>
<evidence type="ECO:0000313" key="3">
    <source>
        <dbReference type="EMBL" id="RGS44633.1"/>
    </source>
</evidence>
<dbReference type="SUPFAM" id="SSF69360">
    <property type="entry name" value="Cell wall binding repeat"/>
    <property type="match status" value="3"/>
</dbReference>
<comment type="caution">
    <text evidence="3">The sequence shown here is derived from an EMBL/GenBank/DDBJ whole genome shotgun (WGS) entry which is preliminary data.</text>
</comment>
<dbReference type="Proteomes" id="UP000285274">
    <property type="component" value="Unassembled WGS sequence"/>
</dbReference>
<protein>
    <recommendedName>
        <fullName evidence="5">N-acetylmuramoyl-L-alanine amidase family protein</fullName>
    </recommendedName>
</protein>
<dbReference type="Pfam" id="PF01473">
    <property type="entry name" value="Choline_bind_1"/>
    <property type="match status" value="2"/>
</dbReference>
<accession>A0A412IX55</accession>
<sequence>MMKVSHNYDEGVITKEATKTETGIKTYTCKDCKTTKTEVIPKRNDDFNVDSQSPVIDKNSIKLNANTFTEGDTLKVYAKITDNVGIASAVVILKNNDTNKSIQIRKPIYHENNGLYEFSMKIDDQIPNGHWYLEGVQAYDAADNLGIFVFDSHEYSFIVKDSKVDSESPVIDLTSIKLNANTFTEGDTLKVYAKITDNVGIASTVVILKNNDTNKSIQIRKPIYHENNGLYEFSMKIDDEIPNGHWYLEGVQAYDSIDNLGIIVFDQYEKPFIVTRNNMDVHNWDDGVITTKATCTTDGVKTYTCKDCKTTKTEVIKALGHDYSKDWTIDKKATCTESGSKSHHCTRCDEKTGVTVIPKLSHNWILTSTVNPTRDHEGKKVYTCNLCKETKEESIPKLVGKWVSNSVGKWYEYSDGTYENSGFKKIENETYYFTSNGYVKTGWLSVNNNWYFFKNSGCMVTSNWAGSYYMGSEGKMKTNAFTPDGYYCGADGVYVRNAWVNHNGNYYYMDANGLMTKNAWVGDYYLGADGVMKTNTFTPDGYYVGSDGAYYRNRWIKYENKYYYTNSAGLIVKNAWIGAYYLGSDGVMIVNSFTPDGYYVGADGAYLRNQKIEVDGKEYYLNAVGKVAKNQWVGDYFIDMNGNVVKNHWAGNYWCGADGRYVKSSWVDDGRYYVGPNGVYVTNQWIGDYYLNGAGLVTKNAWVGNYWCGSDGKYVKSSWVDNNQYYVGANGVYVPGRWVAYGSRWCYYAGSVYAKDITLNINGIAYTFDCNGYMK</sequence>
<organism evidence="3 4">
    <name type="scientific">Holdemanella biformis</name>
    <dbReference type="NCBI Taxonomy" id="1735"/>
    <lineage>
        <taxon>Bacteria</taxon>
        <taxon>Bacillati</taxon>
        <taxon>Bacillota</taxon>
        <taxon>Erysipelotrichia</taxon>
        <taxon>Erysipelotrichales</taxon>
        <taxon>Erysipelotrichaceae</taxon>
        <taxon>Holdemanella</taxon>
    </lineage>
</organism>
<dbReference type="PROSITE" id="PS51170">
    <property type="entry name" value="CW"/>
    <property type="match status" value="2"/>
</dbReference>
<dbReference type="AlphaFoldDB" id="A0A412IX55"/>
<dbReference type="InterPro" id="IPR018337">
    <property type="entry name" value="Cell_wall/Cho-bd_repeat"/>
</dbReference>
<feature type="repeat" description="Cell wall-binding" evidence="2">
    <location>
        <begin position="440"/>
        <end position="459"/>
    </location>
</feature>
<dbReference type="Gene3D" id="1.10.8.1320">
    <property type="match status" value="1"/>
</dbReference>
<evidence type="ECO:0000313" key="4">
    <source>
        <dbReference type="Proteomes" id="UP000285274"/>
    </source>
</evidence>
<name>A0A412IX55_9FIRM</name>
<evidence type="ECO:0008006" key="5">
    <source>
        <dbReference type="Google" id="ProtNLM"/>
    </source>
</evidence>
<dbReference type="EMBL" id="QRVM01000062">
    <property type="protein sequence ID" value="RGS44633.1"/>
    <property type="molecule type" value="Genomic_DNA"/>
</dbReference>
<feature type="repeat" description="Cell wall-binding" evidence="2">
    <location>
        <begin position="496"/>
        <end position="515"/>
    </location>
</feature>
<dbReference type="Gene3D" id="2.10.270.10">
    <property type="entry name" value="Cholin Binding"/>
    <property type="match status" value="4"/>
</dbReference>
<reference evidence="3 4" key="1">
    <citation type="submission" date="2018-08" db="EMBL/GenBank/DDBJ databases">
        <title>A genome reference for cultivated species of the human gut microbiota.</title>
        <authorList>
            <person name="Zou Y."/>
            <person name="Xue W."/>
            <person name="Luo G."/>
        </authorList>
    </citation>
    <scope>NUCLEOTIDE SEQUENCE [LARGE SCALE GENOMIC DNA]</scope>
    <source>
        <strain evidence="3 4">AF22-10AC</strain>
    </source>
</reference>
<evidence type="ECO:0000256" key="1">
    <source>
        <dbReference type="ARBA" id="ARBA00022737"/>
    </source>
</evidence>